<evidence type="ECO:0000313" key="2">
    <source>
        <dbReference type="EMBL" id="MDN3575699.1"/>
    </source>
</evidence>
<gene>
    <name evidence="2" type="ORF">QWZ03_02805</name>
</gene>
<dbReference type="EMBL" id="JAUFPU010000002">
    <property type="protein sequence ID" value="MDN3575699.1"/>
    <property type="molecule type" value="Genomic_DNA"/>
</dbReference>
<reference evidence="2" key="2">
    <citation type="submission" date="2023-06" db="EMBL/GenBank/DDBJ databases">
        <authorList>
            <person name="Lucena T."/>
            <person name="Sun Q."/>
        </authorList>
    </citation>
    <scope>NUCLEOTIDE SEQUENCE</scope>
    <source>
        <strain evidence="2">CECT 7703</strain>
    </source>
</reference>
<dbReference type="Pfam" id="PF22480">
    <property type="entry name" value="DUF6984"/>
    <property type="match status" value="1"/>
</dbReference>
<dbReference type="Proteomes" id="UP001180081">
    <property type="component" value="Unassembled WGS sequence"/>
</dbReference>
<feature type="domain" description="DUF6984" evidence="1">
    <location>
        <begin position="2"/>
        <end position="94"/>
    </location>
</feature>
<name>A0ABT8B2H9_9NEIS</name>
<comment type="caution">
    <text evidence="2">The sequence shown here is derived from an EMBL/GenBank/DDBJ whole genome shotgun (WGS) entry which is preliminary data.</text>
</comment>
<proteinExistence type="predicted"/>
<evidence type="ECO:0000259" key="1">
    <source>
        <dbReference type="Pfam" id="PF22480"/>
    </source>
</evidence>
<organism evidence="2 3">
    <name type="scientific">Chitinimonas viridis</name>
    <dbReference type="NCBI Taxonomy" id="664880"/>
    <lineage>
        <taxon>Bacteria</taxon>
        <taxon>Pseudomonadati</taxon>
        <taxon>Pseudomonadota</taxon>
        <taxon>Betaproteobacteria</taxon>
        <taxon>Neisseriales</taxon>
        <taxon>Chitinibacteraceae</taxon>
        <taxon>Chitinimonas</taxon>
    </lineage>
</organism>
<sequence>MRSEELVLLAAMLHMPLEAIKTNVVEDIADGGMGSIRFVHESSMPRLFGSTVVEAEYIDSDGIVVSITVSLDNQGDLYEVDFWKVDFSPLLKYPLPQQLRLKTGD</sequence>
<dbReference type="InterPro" id="IPR054253">
    <property type="entry name" value="DUF6984"/>
</dbReference>
<accession>A0ABT8B2H9</accession>
<evidence type="ECO:0000313" key="3">
    <source>
        <dbReference type="Proteomes" id="UP001180081"/>
    </source>
</evidence>
<reference evidence="2" key="1">
    <citation type="journal article" date="2014" name="Int. J. Syst. Evol. Microbiol.">
        <title>Complete genome of a new Firmicutes species belonging to the dominant human colonic microbiota ('Ruminococcus bicirculans') reveals two chromosomes and a selective capacity to utilize plant glucans.</title>
        <authorList>
            <consortium name="NISC Comparative Sequencing Program"/>
            <person name="Wegmann U."/>
            <person name="Louis P."/>
            <person name="Goesmann A."/>
            <person name="Henrissat B."/>
            <person name="Duncan S.H."/>
            <person name="Flint H.J."/>
        </authorList>
    </citation>
    <scope>NUCLEOTIDE SEQUENCE</scope>
    <source>
        <strain evidence="2">CECT 7703</strain>
    </source>
</reference>
<dbReference type="RefSeq" id="WP_290331344.1">
    <property type="nucleotide sequence ID" value="NZ_JAUFPU010000002.1"/>
</dbReference>
<keyword evidence="3" id="KW-1185">Reference proteome</keyword>
<protein>
    <recommendedName>
        <fullName evidence="1">DUF6984 domain-containing protein</fullName>
    </recommendedName>
</protein>